<name>A0A0E9XXP0_ANGAN</name>
<sequence length="80" mass="8836">MRYSKLRHITHAGYIGMQEHGHGTSTQRERERGKACTSLFLPKKAFVSHSAYKTMISGTFNGRGDFGWSFLGPGVCSRGG</sequence>
<proteinExistence type="predicted"/>
<organism evidence="1">
    <name type="scientific">Anguilla anguilla</name>
    <name type="common">European freshwater eel</name>
    <name type="synonym">Muraena anguilla</name>
    <dbReference type="NCBI Taxonomy" id="7936"/>
    <lineage>
        <taxon>Eukaryota</taxon>
        <taxon>Metazoa</taxon>
        <taxon>Chordata</taxon>
        <taxon>Craniata</taxon>
        <taxon>Vertebrata</taxon>
        <taxon>Euteleostomi</taxon>
        <taxon>Actinopterygii</taxon>
        <taxon>Neopterygii</taxon>
        <taxon>Teleostei</taxon>
        <taxon>Anguilliformes</taxon>
        <taxon>Anguillidae</taxon>
        <taxon>Anguilla</taxon>
    </lineage>
</organism>
<accession>A0A0E9XXP0</accession>
<protein>
    <submittedName>
        <fullName evidence="1">Uncharacterized protein</fullName>
    </submittedName>
</protein>
<reference evidence="1" key="2">
    <citation type="journal article" date="2015" name="Fish Shellfish Immunol.">
        <title>Early steps in the European eel (Anguilla anguilla)-Vibrio vulnificus interaction in the gills: Role of the RtxA13 toxin.</title>
        <authorList>
            <person name="Callol A."/>
            <person name="Pajuelo D."/>
            <person name="Ebbesson L."/>
            <person name="Teles M."/>
            <person name="MacKenzie S."/>
            <person name="Amaro C."/>
        </authorList>
    </citation>
    <scope>NUCLEOTIDE SEQUENCE</scope>
</reference>
<dbReference type="AlphaFoldDB" id="A0A0E9XXP0"/>
<reference evidence="1" key="1">
    <citation type="submission" date="2014-11" db="EMBL/GenBank/DDBJ databases">
        <authorList>
            <person name="Amaro Gonzalez C."/>
        </authorList>
    </citation>
    <scope>NUCLEOTIDE SEQUENCE</scope>
</reference>
<dbReference type="EMBL" id="GBXM01002124">
    <property type="protein sequence ID" value="JAI06454.1"/>
    <property type="molecule type" value="Transcribed_RNA"/>
</dbReference>
<evidence type="ECO:0000313" key="1">
    <source>
        <dbReference type="EMBL" id="JAI06454.1"/>
    </source>
</evidence>